<evidence type="ECO:0000313" key="3">
    <source>
        <dbReference type="Proteomes" id="UP000066042"/>
    </source>
</evidence>
<dbReference type="RefSeq" id="WP_056933765.1">
    <property type="nucleotide sequence ID" value="NZ_CP013050.1"/>
</dbReference>
<dbReference type="EMBL" id="CP013050">
    <property type="protein sequence ID" value="ALM75011.1"/>
    <property type="molecule type" value="Genomic_DNA"/>
</dbReference>
<dbReference type="Proteomes" id="UP000066042">
    <property type="component" value="Chromosome"/>
</dbReference>
<name>A0A0S1XB45_THEBA</name>
<feature type="transmembrane region" description="Helical" evidence="1">
    <location>
        <begin position="49"/>
        <end position="71"/>
    </location>
</feature>
<dbReference type="AlphaFoldDB" id="A0A0S1XB45"/>
<feature type="transmembrane region" description="Helical" evidence="1">
    <location>
        <begin position="12"/>
        <end position="43"/>
    </location>
</feature>
<feature type="transmembrane region" description="Helical" evidence="1">
    <location>
        <begin position="110"/>
        <end position="128"/>
    </location>
</feature>
<evidence type="ECO:0000256" key="1">
    <source>
        <dbReference type="SAM" id="Phobius"/>
    </source>
</evidence>
<dbReference type="STRING" id="55802.TBCH5v1_1069"/>
<evidence type="ECO:0008006" key="4">
    <source>
        <dbReference type="Google" id="ProtNLM"/>
    </source>
</evidence>
<feature type="transmembrane region" description="Helical" evidence="1">
    <location>
        <begin position="442"/>
        <end position="465"/>
    </location>
</feature>
<evidence type="ECO:0000313" key="2">
    <source>
        <dbReference type="EMBL" id="ALM75011.1"/>
    </source>
</evidence>
<dbReference type="Pfam" id="PF20176">
    <property type="entry name" value="DUF6541"/>
    <property type="match status" value="1"/>
</dbReference>
<gene>
    <name evidence="2" type="ORF">TBCH5v1_1069</name>
</gene>
<protein>
    <recommendedName>
        <fullName evidence="4">Glycosyltransferase RgtA/B/C/D-like domain-containing protein</fullName>
    </recommendedName>
</protein>
<feature type="transmembrane region" description="Helical" evidence="1">
    <location>
        <begin position="477"/>
        <end position="496"/>
    </location>
</feature>
<sequence length="755" mass="87468">MSTKTTKIKLILLMLSTFLLSLIIPQFSVIFLIVVSIMLGAYILHEDDFISALAIGIASLFVGIILLYYVLSLLKIKIAYVPYILTALVIVGTIFSKTDSSRIMIQKRNMMLIAGITLIILLPKIFFFKYPAYPGPPGVDSIFHALKIKLILEQNTVFVSIVHPYEFPNIVSYPAGYHSVVSFLVSLSKSPIPYNMMILRIILWVIFPLASYYLSFKITENKDIAFLSMIITPSIWLYYYYINYTLHPTFFNYYLLPIAIGTYIKAVDELLKECKINTTHAISIPLIAGLLFVHPYHYIFFQIYATIYTLVLVLNPKYNEETKEILFVYYILQGILSFLLYYVLSSPARINIIKYSTKFSTYPEKDNVGWLRYIILQTFIKNANVTISPLLLVSFIYGLRSRSEKVLTLILSFISIFVLMLNKIFFKIYIPVISAIWNSERLFILLTPILPVLYSIGLYRVLTYINKIEVKKISKKTLLIFVVLLIILPPYVSASIDNIAFEEAYILDNNVIQSFEWIKHNLSNHTICTLCCDDSGYWMPVFRINSIKCLSRYHVRYRCKLLVNYSACSYLYLDTRGMNVLYPSPLDPLELYKKYQLVYFNKGIWIFNLSSPYTESNLNLLSTYYTLPSNTISPSVNTSHLKYFIYGWIIKHPIIIKWKLLKKLDAVYSLFNKAEIIFIPNSTYNGLEISMFSENKCTFDIRVNDHLYSFPIVNKTDNIRLYNVSIYSNQLNSIIFYRRGKCSGVWGIKSIKMLS</sequence>
<feature type="transmembrane region" description="Helical" evidence="1">
    <location>
        <begin position="192"/>
        <end position="212"/>
    </location>
</feature>
<proteinExistence type="predicted"/>
<reference evidence="2 3" key="1">
    <citation type="journal article" date="2016" name="Genome Announc.">
        <title>Complete genome sequence of the hyperthermophilic and piezophilic archaeon Thermococcus barophilus Ch5, capable of growth at the expense of hydrogenogenesis from carbon monoxide and formate.</title>
        <authorList>
            <person name="Oger P."/>
            <person name="Sokolova T.G."/>
            <person name="Kozhevnikova D.A."/>
            <person name="Taranov E.A."/>
            <person name="Vannier P."/>
            <person name="Lee H.S."/>
            <person name="Kwon K.K."/>
            <person name="Kang S.G."/>
            <person name="Lee J.H."/>
            <person name="Bonch-Osmolovskaya E.A."/>
            <person name="Lebedinsky A.V."/>
        </authorList>
    </citation>
    <scope>NUCLEOTIDE SEQUENCE [LARGE SCALE GENOMIC DNA]</scope>
    <source>
        <strain evidence="3">Ch5</strain>
    </source>
</reference>
<dbReference type="PATRIC" id="fig|55802.8.peg.1059"/>
<accession>A0A0S1XB45</accession>
<feature type="transmembrane region" description="Helical" evidence="1">
    <location>
        <begin position="326"/>
        <end position="344"/>
    </location>
</feature>
<dbReference type="InterPro" id="IPR046671">
    <property type="entry name" value="DUF6541"/>
</dbReference>
<keyword evidence="1" id="KW-0812">Transmembrane</keyword>
<dbReference type="GeneID" id="26136333"/>
<keyword evidence="1" id="KW-0472">Membrane</keyword>
<feature type="transmembrane region" description="Helical" evidence="1">
    <location>
        <begin position="379"/>
        <end position="399"/>
    </location>
</feature>
<feature type="transmembrane region" description="Helical" evidence="1">
    <location>
        <begin position="406"/>
        <end position="430"/>
    </location>
</feature>
<feature type="transmembrane region" description="Helical" evidence="1">
    <location>
        <begin position="224"/>
        <end position="242"/>
    </location>
</feature>
<organism evidence="2 3">
    <name type="scientific">Thermococcus barophilus</name>
    <dbReference type="NCBI Taxonomy" id="55802"/>
    <lineage>
        <taxon>Archaea</taxon>
        <taxon>Methanobacteriati</taxon>
        <taxon>Methanobacteriota</taxon>
        <taxon>Thermococci</taxon>
        <taxon>Thermococcales</taxon>
        <taxon>Thermococcaceae</taxon>
        <taxon>Thermococcus</taxon>
    </lineage>
</organism>
<keyword evidence="1" id="KW-1133">Transmembrane helix</keyword>